<dbReference type="HOGENOM" id="CLU_126086_0_0_1"/>
<dbReference type="EMBL" id="KK365131">
    <property type="protein sequence ID" value="KCZ82199.1"/>
    <property type="molecule type" value="Genomic_DNA"/>
</dbReference>
<accession>A0A059F5D7</accession>
<evidence type="ECO:0000313" key="2">
    <source>
        <dbReference type="Proteomes" id="UP000030655"/>
    </source>
</evidence>
<gene>
    <name evidence="1" type="ORF">H312_00222</name>
</gene>
<protein>
    <submittedName>
        <fullName evidence="1">Uncharacterized protein</fullName>
    </submittedName>
</protein>
<keyword evidence="2" id="KW-1185">Reference proteome</keyword>
<evidence type="ECO:0000313" key="1">
    <source>
        <dbReference type="EMBL" id="KCZ82199.1"/>
    </source>
</evidence>
<dbReference type="AlphaFoldDB" id="A0A059F5D7"/>
<sequence>MAKTIEIEKSQDYSKEEEKSASEIMWSSLAENYEFGNKEEDVRKRLHEISMIIGSKAYGNKKYKIYNEDNIRRRKKYIPFDLNFLKEMDQQGIYNDVEKIRNIIGGKVSKAKIENKVLKTMQGNFKKNDRVRLIHNDMEEIVVISWINTSVVTFRSKEGERIKYSLDDFTSNKVKIYKAKKSLE</sequence>
<dbReference type="OrthoDB" id="1924260at2759"/>
<dbReference type="Proteomes" id="UP000030655">
    <property type="component" value="Unassembled WGS sequence"/>
</dbReference>
<organism evidence="1 2">
    <name type="scientific">Anncaliia algerae PRA339</name>
    <dbReference type="NCBI Taxonomy" id="1288291"/>
    <lineage>
        <taxon>Eukaryota</taxon>
        <taxon>Fungi</taxon>
        <taxon>Fungi incertae sedis</taxon>
        <taxon>Microsporidia</taxon>
        <taxon>Tubulinosematoidea</taxon>
        <taxon>Tubulinosematidae</taxon>
        <taxon>Anncaliia</taxon>
    </lineage>
</organism>
<dbReference type="VEuPathDB" id="MicrosporidiaDB:H312_00222"/>
<proteinExistence type="predicted"/>
<reference evidence="1 2" key="2">
    <citation type="submission" date="2014-03" db="EMBL/GenBank/DDBJ databases">
        <title>The Genome Sequence of Anncaliia algerae insect isolate PRA339.</title>
        <authorList>
            <consortium name="The Broad Institute Genome Sequencing Platform"/>
            <consortium name="The Broad Institute Genome Sequencing Center for Infectious Disease"/>
            <person name="Cuomo C."/>
            <person name="Becnel J."/>
            <person name="Sanscrainte N."/>
            <person name="Walker B."/>
            <person name="Young S.K."/>
            <person name="Zeng Q."/>
            <person name="Gargeya S."/>
            <person name="Fitzgerald M."/>
            <person name="Haas B."/>
            <person name="Abouelleil A."/>
            <person name="Alvarado L."/>
            <person name="Arachchi H.M."/>
            <person name="Berlin A.M."/>
            <person name="Chapman S.B."/>
            <person name="Dewar J."/>
            <person name="Goldberg J."/>
            <person name="Griggs A."/>
            <person name="Gujja S."/>
            <person name="Hansen M."/>
            <person name="Howarth C."/>
            <person name="Imamovic A."/>
            <person name="Larimer J."/>
            <person name="McCowan C."/>
            <person name="Murphy C."/>
            <person name="Neiman D."/>
            <person name="Pearson M."/>
            <person name="Priest M."/>
            <person name="Roberts A."/>
            <person name="Saif S."/>
            <person name="Shea T."/>
            <person name="Sisk P."/>
            <person name="Sykes S."/>
            <person name="Wortman J."/>
            <person name="Nusbaum C."/>
            <person name="Birren B."/>
        </authorList>
    </citation>
    <scope>NUCLEOTIDE SEQUENCE [LARGE SCALE GENOMIC DNA]</scope>
    <source>
        <strain evidence="1 2">PRA339</strain>
    </source>
</reference>
<reference evidence="2" key="1">
    <citation type="submission" date="2013-02" db="EMBL/GenBank/DDBJ databases">
        <authorList>
            <consortium name="The Broad Institute Genome Sequencing Platform"/>
            <person name="Cuomo C."/>
            <person name="Becnel J."/>
            <person name="Sanscrainte N."/>
            <person name="Walker B."/>
            <person name="Young S.K."/>
            <person name="Zeng Q."/>
            <person name="Gargeya S."/>
            <person name="Fitzgerald M."/>
            <person name="Haas B."/>
            <person name="Abouelleil A."/>
            <person name="Alvarado L."/>
            <person name="Arachchi H.M."/>
            <person name="Berlin A.M."/>
            <person name="Chapman S.B."/>
            <person name="Dewar J."/>
            <person name="Goldberg J."/>
            <person name="Griggs A."/>
            <person name="Gujja S."/>
            <person name="Hansen M."/>
            <person name="Howarth C."/>
            <person name="Imamovic A."/>
            <person name="Larimer J."/>
            <person name="McCowan C."/>
            <person name="Murphy C."/>
            <person name="Neiman D."/>
            <person name="Pearson M."/>
            <person name="Priest M."/>
            <person name="Roberts A."/>
            <person name="Saif S."/>
            <person name="Shea T."/>
            <person name="Sisk P."/>
            <person name="Sykes S."/>
            <person name="Wortman J."/>
            <person name="Nusbaum C."/>
            <person name="Birren B."/>
        </authorList>
    </citation>
    <scope>NUCLEOTIDE SEQUENCE [LARGE SCALE GENOMIC DNA]</scope>
    <source>
        <strain evidence="2">PRA339</strain>
    </source>
</reference>
<name>A0A059F5D7_9MICR</name>